<reference evidence="2 3" key="1">
    <citation type="journal article" date="2018" name="Front. Plant Sci.">
        <title>Red Clover (Trifolium pratense) and Zigzag Clover (T. medium) - A Picture of Genomic Similarities and Differences.</title>
        <authorList>
            <person name="Dluhosova J."/>
            <person name="Istvanek J."/>
            <person name="Nedelnik J."/>
            <person name="Repkova J."/>
        </authorList>
    </citation>
    <scope>NUCLEOTIDE SEQUENCE [LARGE SCALE GENOMIC DNA]</scope>
    <source>
        <strain evidence="3">cv. 10/8</strain>
        <tissue evidence="2">Leaf</tissue>
    </source>
</reference>
<evidence type="ECO:0000313" key="2">
    <source>
        <dbReference type="EMBL" id="MCI58126.1"/>
    </source>
</evidence>
<feature type="compositionally biased region" description="Basic and acidic residues" evidence="1">
    <location>
        <begin position="18"/>
        <end position="28"/>
    </location>
</feature>
<keyword evidence="3" id="KW-1185">Reference proteome</keyword>
<evidence type="ECO:0000313" key="3">
    <source>
        <dbReference type="Proteomes" id="UP000265520"/>
    </source>
</evidence>
<name>A0A392TDE3_9FABA</name>
<sequence length="42" mass="4374">QRSGQRRTSGTGTAVHHRNMEFYGDSRRSSPAGTSVGGGAPV</sequence>
<feature type="region of interest" description="Disordered" evidence="1">
    <location>
        <begin position="1"/>
        <end position="42"/>
    </location>
</feature>
<feature type="compositionally biased region" description="Polar residues" evidence="1">
    <location>
        <begin position="1"/>
        <end position="12"/>
    </location>
</feature>
<proteinExistence type="predicted"/>
<dbReference type="EMBL" id="LXQA010540857">
    <property type="protein sequence ID" value="MCI58126.1"/>
    <property type="molecule type" value="Genomic_DNA"/>
</dbReference>
<protein>
    <submittedName>
        <fullName evidence="2">Uncharacterized protein</fullName>
    </submittedName>
</protein>
<dbReference type="Proteomes" id="UP000265520">
    <property type="component" value="Unassembled WGS sequence"/>
</dbReference>
<accession>A0A392TDE3</accession>
<comment type="caution">
    <text evidence="2">The sequence shown here is derived from an EMBL/GenBank/DDBJ whole genome shotgun (WGS) entry which is preliminary data.</text>
</comment>
<evidence type="ECO:0000256" key="1">
    <source>
        <dbReference type="SAM" id="MobiDB-lite"/>
    </source>
</evidence>
<organism evidence="2 3">
    <name type="scientific">Trifolium medium</name>
    <dbReference type="NCBI Taxonomy" id="97028"/>
    <lineage>
        <taxon>Eukaryota</taxon>
        <taxon>Viridiplantae</taxon>
        <taxon>Streptophyta</taxon>
        <taxon>Embryophyta</taxon>
        <taxon>Tracheophyta</taxon>
        <taxon>Spermatophyta</taxon>
        <taxon>Magnoliopsida</taxon>
        <taxon>eudicotyledons</taxon>
        <taxon>Gunneridae</taxon>
        <taxon>Pentapetalae</taxon>
        <taxon>rosids</taxon>
        <taxon>fabids</taxon>
        <taxon>Fabales</taxon>
        <taxon>Fabaceae</taxon>
        <taxon>Papilionoideae</taxon>
        <taxon>50 kb inversion clade</taxon>
        <taxon>NPAAA clade</taxon>
        <taxon>Hologalegina</taxon>
        <taxon>IRL clade</taxon>
        <taxon>Trifolieae</taxon>
        <taxon>Trifolium</taxon>
    </lineage>
</organism>
<dbReference type="AlphaFoldDB" id="A0A392TDE3"/>
<feature type="non-terminal residue" evidence="2">
    <location>
        <position position="1"/>
    </location>
</feature>